<evidence type="ECO:0000256" key="1">
    <source>
        <dbReference type="ARBA" id="ARBA00004651"/>
    </source>
</evidence>
<feature type="transmembrane region" description="Helical" evidence="7">
    <location>
        <begin position="37"/>
        <end position="60"/>
    </location>
</feature>
<protein>
    <submittedName>
        <fullName evidence="9">MgtC/SapB family protein</fullName>
    </submittedName>
</protein>
<keyword evidence="5 7" id="KW-1133">Transmembrane helix</keyword>
<feature type="domain" description="MgtC/SapB/SrpB/YhiD N-terminal" evidence="8">
    <location>
        <begin position="12"/>
        <end position="140"/>
    </location>
</feature>
<comment type="subcellular location">
    <subcellularLocation>
        <location evidence="1">Cell membrane</location>
        <topology evidence="1">Multi-pass membrane protein</topology>
    </subcellularLocation>
</comment>
<keyword evidence="6 7" id="KW-0472">Membrane</keyword>
<evidence type="ECO:0000259" key="8">
    <source>
        <dbReference type="Pfam" id="PF02308"/>
    </source>
</evidence>
<dbReference type="Proteomes" id="UP001516662">
    <property type="component" value="Unassembled WGS sequence"/>
</dbReference>
<keyword evidence="4 7" id="KW-0812">Transmembrane</keyword>
<comment type="caution">
    <text evidence="9">The sequence shown here is derived from an EMBL/GenBank/DDBJ whole genome shotgun (WGS) entry which is preliminary data.</text>
</comment>
<dbReference type="InterPro" id="IPR003416">
    <property type="entry name" value="MgtC/SapB/SrpB/YhiD_fam"/>
</dbReference>
<evidence type="ECO:0000313" key="9">
    <source>
        <dbReference type="EMBL" id="MBE4906884.1"/>
    </source>
</evidence>
<name>A0ABR9QF56_9BACI</name>
<dbReference type="PRINTS" id="PR01837">
    <property type="entry name" value="MGTCSAPBPROT"/>
</dbReference>
<organism evidence="9 10">
    <name type="scientific">Litchfieldia luteola</name>
    <dbReference type="NCBI Taxonomy" id="682179"/>
    <lineage>
        <taxon>Bacteria</taxon>
        <taxon>Bacillati</taxon>
        <taxon>Bacillota</taxon>
        <taxon>Bacilli</taxon>
        <taxon>Bacillales</taxon>
        <taxon>Bacillaceae</taxon>
        <taxon>Litchfieldia</taxon>
    </lineage>
</organism>
<dbReference type="Pfam" id="PF02308">
    <property type="entry name" value="MgtC"/>
    <property type="match status" value="1"/>
</dbReference>
<evidence type="ECO:0000256" key="4">
    <source>
        <dbReference type="ARBA" id="ARBA00022692"/>
    </source>
</evidence>
<keyword evidence="10" id="KW-1185">Reference proteome</keyword>
<evidence type="ECO:0000313" key="10">
    <source>
        <dbReference type="Proteomes" id="UP001516662"/>
    </source>
</evidence>
<dbReference type="PANTHER" id="PTHR33778:SF4">
    <property type="entry name" value="PROTEIN SAPB"/>
    <property type="match status" value="1"/>
</dbReference>
<evidence type="ECO:0000256" key="7">
    <source>
        <dbReference type="SAM" id="Phobius"/>
    </source>
</evidence>
<dbReference type="PANTHER" id="PTHR33778">
    <property type="entry name" value="PROTEIN MGTC"/>
    <property type="match status" value="1"/>
</dbReference>
<dbReference type="EMBL" id="JADCLJ010000006">
    <property type="protein sequence ID" value="MBE4906884.1"/>
    <property type="molecule type" value="Genomic_DNA"/>
</dbReference>
<evidence type="ECO:0000256" key="2">
    <source>
        <dbReference type="ARBA" id="ARBA00009298"/>
    </source>
</evidence>
<sequence>MMILDYILLKKLILSLILGAAVGVEREIKKKPLGIKTTIVISISSCLLTIVSIEAATIYAVPYSAPMDPLRLAAQIVTGVGFLGAGAILRRNNDVISGLTTAAMIWAAAGLGITVGAGFYVEAITATVLMFIAIDLLSPLLIKIGPKTLRQKELRLKVEVDREISLKETIQHIRDLNINIKRVKIKDNKGTENRMVDLVVTVHNSRFTSEVYEELKGIKEILSIEVELL</sequence>
<feature type="transmembrane region" description="Helical" evidence="7">
    <location>
        <begin position="96"/>
        <end position="117"/>
    </location>
</feature>
<evidence type="ECO:0000256" key="5">
    <source>
        <dbReference type="ARBA" id="ARBA00022989"/>
    </source>
</evidence>
<feature type="transmembrane region" description="Helical" evidence="7">
    <location>
        <begin position="123"/>
        <end position="142"/>
    </location>
</feature>
<comment type="similarity">
    <text evidence="2">Belongs to the MgtC/SapB family.</text>
</comment>
<proteinExistence type="inferred from homology"/>
<dbReference type="InterPro" id="IPR049177">
    <property type="entry name" value="MgtC_SapB_SrpB_YhiD_N"/>
</dbReference>
<keyword evidence="3" id="KW-1003">Cell membrane</keyword>
<dbReference type="RefSeq" id="WP_193534364.1">
    <property type="nucleotide sequence ID" value="NZ_JADCLJ010000006.1"/>
</dbReference>
<feature type="transmembrane region" description="Helical" evidence="7">
    <location>
        <begin position="72"/>
        <end position="89"/>
    </location>
</feature>
<reference evidence="9 10" key="1">
    <citation type="submission" date="2020-10" db="EMBL/GenBank/DDBJ databases">
        <title>Bacillus sp. HD4P25, an endophyte from a halophyte.</title>
        <authorList>
            <person name="Sun J.-Q."/>
        </authorList>
    </citation>
    <scope>NUCLEOTIDE SEQUENCE [LARGE SCALE GENOMIC DNA]</scope>
    <source>
        <strain evidence="9 10">YIM 93174</strain>
    </source>
</reference>
<gene>
    <name evidence="9" type="ORF">IMZ08_02275</name>
</gene>
<accession>A0ABR9QF56</accession>
<evidence type="ECO:0000256" key="3">
    <source>
        <dbReference type="ARBA" id="ARBA00022475"/>
    </source>
</evidence>
<evidence type="ECO:0000256" key="6">
    <source>
        <dbReference type="ARBA" id="ARBA00023136"/>
    </source>
</evidence>